<evidence type="ECO:0000256" key="1">
    <source>
        <dbReference type="SAM" id="MobiDB-lite"/>
    </source>
</evidence>
<protein>
    <recommendedName>
        <fullName evidence="7">Planctomycete cytochrome C</fullName>
    </recommendedName>
</protein>
<dbReference type="Pfam" id="PF07587">
    <property type="entry name" value="PSD1"/>
    <property type="match status" value="1"/>
</dbReference>
<evidence type="ECO:0000313" key="5">
    <source>
        <dbReference type="EMBL" id="QDU92578.1"/>
    </source>
</evidence>
<evidence type="ECO:0000313" key="6">
    <source>
        <dbReference type="Proteomes" id="UP000317648"/>
    </source>
</evidence>
<feature type="signal peptide" evidence="2">
    <location>
        <begin position="1"/>
        <end position="18"/>
    </location>
</feature>
<keyword evidence="2" id="KW-0732">Signal</keyword>
<dbReference type="InterPro" id="IPR011444">
    <property type="entry name" value="DUF1549"/>
</dbReference>
<feature type="region of interest" description="Disordered" evidence="1">
    <location>
        <begin position="422"/>
        <end position="443"/>
    </location>
</feature>
<feature type="domain" description="DUF1553" evidence="4">
    <location>
        <begin position="451"/>
        <end position="673"/>
    </location>
</feature>
<reference evidence="5 6" key="1">
    <citation type="submission" date="2019-02" db="EMBL/GenBank/DDBJ databases">
        <title>Deep-cultivation of Planctomycetes and their phenomic and genomic characterization uncovers novel biology.</title>
        <authorList>
            <person name="Wiegand S."/>
            <person name="Jogler M."/>
            <person name="Boedeker C."/>
            <person name="Pinto D."/>
            <person name="Vollmers J."/>
            <person name="Rivas-Marin E."/>
            <person name="Kohn T."/>
            <person name="Peeters S.H."/>
            <person name="Heuer A."/>
            <person name="Rast P."/>
            <person name="Oberbeckmann S."/>
            <person name="Bunk B."/>
            <person name="Jeske O."/>
            <person name="Meyerdierks A."/>
            <person name="Storesund J.E."/>
            <person name="Kallscheuer N."/>
            <person name="Luecker S."/>
            <person name="Lage O.M."/>
            <person name="Pohl T."/>
            <person name="Merkel B.J."/>
            <person name="Hornburger P."/>
            <person name="Mueller R.-W."/>
            <person name="Bruemmer F."/>
            <person name="Labrenz M."/>
            <person name="Spormann A.M."/>
            <person name="Op den Camp H."/>
            <person name="Overmann J."/>
            <person name="Amann R."/>
            <person name="Jetten M.S.M."/>
            <person name="Mascher T."/>
            <person name="Medema M.H."/>
            <person name="Devos D.P."/>
            <person name="Kaster A.-K."/>
            <person name="Ovreas L."/>
            <person name="Rohde M."/>
            <person name="Galperin M.Y."/>
            <person name="Jogler C."/>
        </authorList>
    </citation>
    <scope>NUCLEOTIDE SEQUENCE [LARGE SCALE GENOMIC DNA]</scope>
    <source>
        <strain evidence="5 6">Pla85_3_4</strain>
    </source>
</reference>
<dbReference type="OrthoDB" id="289126at2"/>
<dbReference type="PANTHER" id="PTHR35889">
    <property type="entry name" value="CYCLOINULO-OLIGOSACCHARIDE FRUCTANOTRANSFERASE-RELATED"/>
    <property type="match status" value="1"/>
</dbReference>
<evidence type="ECO:0000259" key="3">
    <source>
        <dbReference type="Pfam" id="PF07583"/>
    </source>
</evidence>
<dbReference type="RefSeq" id="WP_145048652.1">
    <property type="nucleotide sequence ID" value="NZ_CP036433.1"/>
</dbReference>
<dbReference type="Proteomes" id="UP000317648">
    <property type="component" value="Chromosome"/>
</dbReference>
<keyword evidence="6" id="KW-1185">Reference proteome</keyword>
<dbReference type="EMBL" id="CP036433">
    <property type="protein sequence ID" value="QDU92578.1"/>
    <property type="molecule type" value="Genomic_DNA"/>
</dbReference>
<sequence precursor="true">MIPLFLLTLSLAAPPGFAADIEPVLTRAGCNAGACHGAAAGRGGFRLSLYGSRPADDYHAIVRELAGRRINLAAPEQSLVVRKPTLELQHEGGLRLDDPGRDLLLAWIAAGAPLGEPPHITQLRVQPPQALLAVDTPLALRVFATFAPTTGDSSAAEEREVTRWATFTPADPQGVVLQGKTPVVMVRRPGRHLVTVRYLQHTIALELLSPWEKQDEPLPAVRTGYLDDLVNERLAQMNLSPSPVADDGVFLRRVTLDLTGRLPAPAETLAFLASKASDKREALVDRLLASEAFTVHWTHRLARQLRLQVPAGDAAAATVYYRWLEQQVRTDVGWDRIARSLVTAAGDTHTIGPATFHRNSADARAEAEQVSETLLGMRLRCANCHDHPFDRWTQDDYHGLAAVFADLQRGREVRPGARSAVIHPATGQPAPPRLPGSAEPLAADASGPELRAEFARWLTSEANPRFAAAQVNRVWQACFGRGLVEPVDDLRVANPATHPELLDRLSADFIADGYRLRPLLRRICTSATYARSAQPLSGNQHDSLYYSHAVERPLAAAQLADALADVTGAANVFPATGTDRAGELIDPATPSLMLDALGRCEIGACETTSSTGPSTRGLATMLHLINGPTINEKLASPAGWLQQQLAAGAPAETLLADLYLRAFCRRPTIKERRFWRQQLSDSDTREEQSSLLQDIAWSLLVSREFTTNH</sequence>
<dbReference type="AlphaFoldDB" id="A0A518DL65"/>
<dbReference type="InterPro" id="IPR022655">
    <property type="entry name" value="DUF1553"/>
</dbReference>
<accession>A0A518DL65</accession>
<evidence type="ECO:0000256" key="2">
    <source>
        <dbReference type="SAM" id="SignalP"/>
    </source>
</evidence>
<dbReference type="PANTHER" id="PTHR35889:SF3">
    <property type="entry name" value="F-BOX DOMAIN-CONTAINING PROTEIN"/>
    <property type="match status" value="1"/>
</dbReference>
<evidence type="ECO:0000259" key="4">
    <source>
        <dbReference type="Pfam" id="PF07587"/>
    </source>
</evidence>
<name>A0A518DL65_9BACT</name>
<feature type="domain" description="DUF1549" evidence="3">
    <location>
        <begin position="226"/>
        <end position="408"/>
    </location>
</feature>
<evidence type="ECO:0008006" key="7">
    <source>
        <dbReference type="Google" id="ProtNLM"/>
    </source>
</evidence>
<organism evidence="5 6">
    <name type="scientific">Lignipirellula cremea</name>
    <dbReference type="NCBI Taxonomy" id="2528010"/>
    <lineage>
        <taxon>Bacteria</taxon>
        <taxon>Pseudomonadati</taxon>
        <taxon>Planctomycetota</taxon>
        <taxon>Planctomycetia</taxon>
        <taxon>Pirellulales</taxon>
        <taxon>Pirellulaceae</taxon>
        <taxon>Lignipirellula</taxon>
    </lineage>
</organism>
<feature type="chain" id="PRO_5022219367" description="Planctomycete cytochrome C" evidence="2">
    <location>
        <begin position="19"/>
        <end position="709"/>
    </location>
</feature>
<dbReference type="Pfam" id="PF07583">
    <property type="entry name" value="PSCyt2"/>
    <property type="match status" value="1"/>
</dbReference>
<proteinExistence type="predicted"/>
<gene>
    <name evidence="5" type="ORF">Pla8534_03260</name>
</gene>
<dbReference type="KEGG" id="lcre:Pla8534_03260"/>